<dbReference type="AlphaFoldDB" id="A0A251UTK7"/>
<dbReference type="STRING" id="4232.A0A251UTK7"/>
<sequence>MKVYTCKSESVLAAHIPFSNAKYTFYKEMEIPCTFEEIKNTLLILREKYLLAIRNSTLLDSSKENATNKLLKLSKQFEFCLYELGIWLAAKAVEAHSCEPMIFTLGGRLMFVVRRLLEISVKTSTTLTHLTYLLVN</sequence>
<dbReference type="Proteomes" id="UP000215914">
    <property type="component" value="Chromosome 5"/>
</dbReference>
<protein>
    <submittedName>
        <fullName evidence="1">Uncharacterized protein</fullName>
    </submittedName>
</protein>
<dbReference type="InParanoid" id="A0A251UTK7"/>
<evidence type="ECO:0000313" key="1">
    <source>
        <dbReference type="EMBL" id="OTG26720.1"/>
    </source>
</evidence>
<proteinExistence type="predicted"/>
<name>A0A251UTK7_HELAN</name>
<accession>A0A251UTK7</accession>
<organism evidence="1 2">
    <name type="scientific">Helianthus annuus</name>
    <name type="common">Common sunflower</name>
    <dbReference type="NCBI Taxonomy" id="4232"/>
    <lineage>
        <taxon>Eukaryota</taxon>
        <taxon>Viridiplantae</taxon>
        <taxon>Streptophyta</taxon>
        <taxon>Embryophyta</taxon>
        <taxon>Tracheophyta</taxon>
        <taxon>Spermatophyta</taxon>
        <taxon>Magnoliopsida</taxon>
        <taxon>eudicotyledons</taxon>
        <taxon>Gunneridae</taxon>
        <taxon>Pentapetalae</taxon>
        <taxon>asterids</taxon>
        <taxon>campanulids</taxon>
        <taxon>Asterales</taxon>
        <taxon>Asteraceae</taxon>
        <taxon>Asteroideae</taxon>
        <taxon>Heliantheae alliance</taxon>
        <taxon>Heliantheae</taxon>
        <taxon>Helianthus</taxon>
    </lineage>
</organism>
<evidence type="ECO:0000313" key="2">
    <source>
        <dbReference type="Proteomes" id="UP000215914"/>
    </source>
</evidence>
<dbReference type="EMBL" id="CM007894">
    <property type="protein sequence ID" value="OTG26720.1"/>
    <property type="molecule type" value="Genomic_DNA"/>
</dbReference>
<keyword evidence="2" id="KW-1185">Reference proteome</keyword>
<reference evidence="2" key="1">
    <citation type="journal article" date="2017" name="Nature">
        <title>The sunflower genome provides insights into oil metabolism, flowering and Asterid evolution.</title>
        <authorList>
            <person name="Badouin H."/>
            <person name="Gouzy J."/>
            <person name="Grassa C.J."/>
            <person name="Murat F."/>
            <person name="Staton S.E."/>
            <person name="Cottret L."/>
            <person name="Lelandais-Briere C."/>
            <person name="Owens G.L."/>
            <person name="Carrere S."/>
            <person name="Mayjonade B."/>
            <person name="Legrand L."/>
            <person name="Gill N."/>
            <person name="Kane N.C."/>
            <person name="Bowers J.E."/>
            <person name="Hubner S."/>
            <person name="Bellec A."/>
            <person name="Berard A."/>
            <person name="Berges H."/>
            <person name="Blanchet N."/>
            <person name="Boniface M.C."/>
            <person name="Brunel D."/>
            <person name="Catrice O."/>
            <person name="Chaidir N."/>
            <person name="Claudel C."/>
            <person name="Donnadieu C."/>
            <person name="Faraut T."/>
            <person name="Fievet G."/>
            <person name="Helmstetter N."/>
            <person name="King M."/>
            <person name="Knapp S.J."/>
            <person name="Lai Z."/>
            <person name="Le Paslier M.C."/>
            <person name="Lippi Y."/>
            <person name="Lorenzon L."/>
            <person name="Mandel J.R."/>
            <person name="Marage G."/>
            <person name="Marchand G."/>
            <person name="Marquand E."/>
            <person name="Bret-Mestries E."/>
            <person name="Morien E."/>
            <person name="Nambeesan S."/>
            <person name="Nguyen T."/>
            <person name="Pegot-Espagnet P."/>
            <person name="Pouilly N."/>
            <person name="Raftis F."/>
            <person name="Sallet E."/>
            <person name="Schiex T."/>
            <person name="Thomas J."/>
            <person name="Vandecasteele C."/>
            <person name="Vares D."/>
            <person name="Vear F."/>
            <person name="Vautrin S."/>
            <person name="Crespi M."/>
            <person name="Mangin B."/>
            <person name="Burke J.M."/>
            <person name="Salse J."/>
            <person name="Munos S."/>
            <person name="Vincourt P."/>
            <person name="Rieseberg L.H."/>
            <person name="Langlade N.B."/>
        </authorList>
    </citation>
    <scope>NUCLEOTIDE SEQUENCE [LARGE SCALE GENOMIC DNA]</scope>
    <source>
        <strain evidence="2">cv. SF193</strain>
    </source>
</reference>
<gene>
    <name evidence="1" type="ORF">HannXRQ_Chr05g0161801</name>
</gene>